<feature type="compositionally biased region" description="Basic and acidic residues" evidence="1">
    <location>
        <begin position="103"/>
        <end position="136"/>
    </location>
</feature>
<evidence type="ECO:0000313" key="2">
    <source>
        <dbReference type="EMBL" id="TFJ83579.1"/>
    </source>
</evidence>
<dbReference type="Proteomes" id="UP000355283">
    <property type="component" value="Unassembled WGS sequence"/>
</dbReference>
<keyword evidence="3" id="KW-1185">Reference proteome</keyword>
<gene>
    <name evidence="2" type="ORF">NSK_004684</name>
</gene>
<organism evidence="2 3">
    <name type="scientific">Nannochloropsis salina CCMP1776</name>
    <dbReference type="NCBI Taxonomy" id="1027361"/>
    <lineage>
        <taxon>Eukaryota</taxon>
        <taxon>Sar</taxon>
        <taxon>Stramenopiles</taxon>
        <taxon>Ochrophyta</taxon>
        <taxon>Eustigmatophyceae</taxon>
        <taxon>Eustigmatales</taxon>
        <taxon>Monodopsidaceae</taxon>
        <taxon>Microchloropsis</taxon>
        <taxon>Microchloropsis salina</taxon>
    </lineage>
</organism>
<dbReference type="EMBL" id="SDOX01000021">
    <property type="protein sequence ID" value="TFJ83579.1"/>
    <property type="molecule type" value="Genomic_DNA"/>
</dbReference>
<feature type="region of interest" description="Disordered" evidence="1">
    <location>
        <begin position="89"/>
        <end position="136"/>
    </location>
</feature>
<proteinExistence type="predicted"/>
<evidence type="ECO:0000256" key="1">
    <source>
        <dbReference type="SAM" id="MobiDB-lite"/>
    </source>
</evidence>
<name>A0A4D9D4T9_9STRA</name>
<sequence>MPSSSPHEPFDVTRGHMAQMVVEVVVPPSVRRDPALHQLLHDILLRLGFTELSVQSCPFFFFLGVVCCGGETQRLVTLPFYHTTTSQIVDAPDFEGGGKRRGGGGEEKKANQESLQGREREVRKEDGVALPLEKEM</sequence>
<accession>A0A4D9D4T9</accession>
<reference evidence="2 3" key="1">
    <citation type="submission" date="2019-01" db="EMBL/GenBank/DDBJ databases">
        <title>Nuclear Genome Assembly of the Microalgal Biofuel strain Nannochloropsis salina CCMP1776.</title>
        <authorList>
            <person name="Hovde B."/>
        </authorList>
    </citation>
    <scope>NUCLEOTIDE SEQUENCE [LARGE SCALE GENOMIC DNA]</scope>
    <source>
        <strain evidence="2 3">CCMP1776</strain>
    </source>
</reference>
<dbReference type="AlphaFoldDB" id="A0A4D9D4T9"/>
<comment type="caution">
    <text evidence="2">The sequence shown here is derived from an EMBL/GenBank/DDBJ whole genome shotgun (WGS) entry which is preliminary data.</text>
</comment>
<evidence type="ECO:0000313" key="3">
    <source>
        <dbReference type="Proteomes" id="UP000355283"/>
    </source>
</evidence>
<protein>
    <submittedName>
        <fullName evidence="2">Uncharacterized protein</fullName>
    </submittedName>
</protein>